<dbReference type="InterPro" id="IPR035914">
    <property type="entry name" value="Sperma_CUB_dom_sf"/>
</dbReference>
<reference evidence="5 6" key="1">
    <citation type="submission" date="2021-06" db="EMBL/GenBank/DDBJ databases">
        <title>A haploid diamondback moth (Plutella xylostella L.) genome assembly resolves 31 chromosomes and identifies a diamide resistance mutation.</title>
        <authorList>
            <person name="Ward C.M."/>
            <person name="Perry K.D."/>
            <person name="Baker G."/>
            <person name="Powis K."/>
            <person name="Heckel D.G."/>
            <person name="Baxter S.W."/>
        </authorList>
    </citation>
    <scope>NUCLEOTIDE SEQUENCE [LARGE SCALE GENOMIC DNA]</scope>
    <source>
        <strain evidence="5 6">LV</strain>
        <tissue evidence="5">Single pupa</tissue>
    </source>
</reference>
<evidence type="ECO:0000256" key="1">
    <source>
        <dbReference type="ARBA" id="ARBA00023157"/>
    </source>
</evidence>
<sequence length="143" mass="15758">MLLKWFLLAVLASMSTANSDYPCEPDDHYVQNLGPLDTGLIYVNPRGGSYKGEKLCYWFVTCPVGADVIIDCPFVDIPESHLCKRDRLLIKRATSLAAQSFCGNQTITTASYGNVMGVSFQAPEDSKGGHFQCQTSCNFALKY</sequence>
<keyword evidence="1" id="KW-1015">Disulfide bond</keyword>
<name>A0ABQ7Q761_PLUXY</name>
<feature type="signal peptide" evidence="3">
    <location>
        <begin position="1"/>
        <end position="17"/>
    </location>
</feature>
<proteinExistence type="predicted"/>
<evidence type="ECO:0000313" key="5">
    <source>
        <dbReference type="EMBL" id="KAG7301067.1"/>
    </source>
</evidence>
<protein>
    <recommendedName>
        <fullName evidence="4">CUB domain-containing protein</fullName>
    </recommendedName>
</protein>
<comment type="caution">
    <text evidence="5">The sequence shown here is derived from an EMBL/GenBank/DDBJ whole genome shotgun (WGS) entry which is preliminary data.</text>
</comment>
<feature type="domain" description="CUB" evidence="4">
    <location>
        <begin position="23"/>
        <end position="143"/>
    </location>
</feature>
<evidence type="ECO:0000256" key="2">
    <source>
        <dbReference type="PROSITE-ProRule" id="PRU00059"/>
    </source>
</evidence>
<dbReference type="Pfam" id="PF00431">
    <property type="entry name" value="CUB"/>
    <property type="match status" value="1"/>
</dbReference>
<dbReference type="EMBL" id="JAHIBW010000020">
    <property type="protein sequence ID" value="KAG7301067.1"/>
    <property type="molecule type" value="Genomic_DNA"/>
</dbReference>
<feature type="chain" id="PRO_5047361812" description="CUB domain-containing protein" evidence="3">
    <location>
        <begin position="18"/>
        <end position="143"/>
    </location>
</feature>
<evidence type="ECO:0000259" key="4">
    <source>
        <dbReference type="PROSITE" id="PS01180"/>
    </source>
</evidence>
<organism evidence="5 6">
    <name type="scientific">Plutella xylostella</name>
    <name type="common">Diamondback moth</name>
    <name type="synonym">Plutella maculipennis</name>
    <dbReference type="NCBI Taxonomy" id="51655"/>
    <lineage>
        <taxon>Eukaryota</taxon>
        <taxon>Metazoa</taxon>
        <taxon>Ecdysozoa</taxon>
        <taxon>Arthropoda</taxon>
        <taxon>Hexapoda</taxon>
        <taxon>Insecta</taxon>
        <taxon>Pterygota</taxon>
        <taxon>Neoptera</taxon>
        <taxon>Endopterygota</taxon>
        <taxon>Lepidoptera</taxon>
        <taxon>Glossata</taxon>
        <taxon>Ditrysia</taxon>
        <taxon>Yponomeutoidea</taxon>
        <taxon>Plutellidae</taxon>
        <taxon>Plutella</taxon>
    </lineage>
</organism>
<dbReference type="SUPFAM" id="SSF49854">
    <property type="entry name" value="Spermadhesin, CUB domain"/>
    <property type="match status" value="1"/>
</dbReference>
<dbReference type="InterPro" id="IPR000859">
    <property type="entry name" value="CUB_dom"/>
</dbReference>
<comment type="caution">
    <text evidence="2">Lacks conserved residue(s) required for the propagation of feature annotation.</text>
</comment>
<evidence type="ECO:0000256" key="3">
    <source>
        <dbReference type="SAM" id="SignalP"/>
    </source>
</evidence>
<dbReference type="Gene3D" id="2.60.120.290">
    <property type="entry name" value="Spermadhesin, CUB domain"/>
    <property type="match status" value="1"/>
</dbReference>
<dbReference type="Proteomes" id="UP000823941">
    <property type="component" value="Chromosome 20"/>
</dbReference>
<keyword evidence="3" id="KW-0732">Signal</keyword>
<gene>
    <name evidence="5" type="ORF">JYU34_015449</name>
</gene>
<accession>A0ABQ7Q761</accession>
<evidence type="ECO:0000313" key="6">
    <source>
        <dbReference type="Proteomes" id="UP000823941"/>
    </source>
</evidence>
<dbReference type="PROSITE" id="PS01180">
    <property type="entry name" value="CUB"/>
    <property type="match status" value="1"/>
</dbReference>
<keyword evidence="6" id="KW-1185">Reference proteome</keyword>